<evidence type="ECO:0000313" key="1">
    <source>
        <dbReference type="EMBL" id="KIV99388.1"/>
    </source>
</evidence>
<accession>A0A0D2AK88</accession>
<dbReference type="EMBL" id="KN847578">
    <property type="protein sequence ID" value="KIV99388.1"/>
    <property type="molecule type" value="Genomic_DNA"/>
</dbReference>
<sequence length="155" mass="17458">MKLRAATPSTQSKEASCCSAVGTTGQRTGVQAVLFGRRPGLLAADRTAVATTDGGRSRHQRWLWSRAGDRRRILTSMLGEYTYRERCVPFVRSKKTKRSRACLRQPPRRLPHTCLQITVKCFGVWADRDVGRAHAMLRQSACERRGWGRTPVCEL</sequence>
<dbReference type="InParanoid" id="A0A0D2AK88"/>
<keyword evidence="2" id="KW-1185">Reference proteome</keyword>
<gene>
    <name evidence="1" type="ORF">PV09_08933</name>
</gene>
<dbReference type="AlphaFoldDB" id="A0A0D2AK88"/>
<dbReference type="VEuPathDB" id="FungiDB:PV09_08933"/>
<protein>
    <submittedName>
        <fullName evidence="1">Uncharacterized protein</fullName>
    </submittedName>
</protein>
<organism evidence="1 2">
    <name type="scientific">Verruconis gallopava</name>
    <dbReference type="NCBI Taxonomy" id="253628"/>
    <lineage>
        <taxon>Eukaryota</taxon>
        <taxon>Fungi</taxon>
        <taxon>Dikarya</taxon>
        <taxon>Ascomycota</taxon>
        <taxon>Pezizomycotina</taxon>
        <taxon>Dothideomycetes</taxon>
        <taxon>Pleosporomycetidae</taxon>
        <taxon>Venturiales</taxon>
        <taxon>Sympoventuriaceae</taxon>
        <taxon>Verruconis</taxon>
    </lineage>
</organism>
<name>A0A0D2AK88_9PEZI</name>
<dbReference type="HOGENOM" id="CLU_1696867_0_0_1"/>
<dbReference type="Proteomes" id="UP000053259">
    <property type="component" value="Unassembled WGS sequence"/>
</dbReference>
<evidence type="ECO:0000313" key="2">
    <source>
        <dbReference type="Proteomes" id="UP000053259"/>
    </source>
</evidence>
<reference evidence="1 2" key="1">
    <citation type="submission" date="2015-01" db="EMBL/GenBank/DDBJ databases">
        <title>The Genome Sequence of Ochroconis gallopava CBS43764.</title>
        <authorList>
            <consortium name="The Broad Institute Genomics Platform"/>
            <person name="Cuomo C."/>
            <person name="de Hoog S."/>
            <person name="Gorbushina A."/>
            <person name="Stielow B."/>
            <person name="Teixiera M."/>
            <person name="Abouelleil A."/>
            <person name="Chapman S.B."/>
            <person name="Priest M."/>
            <person name="Young S.K."/>
            <person name="Wortman J."/>
            <person name="Nusbaum C."/>
            <person name="Birren B."/>
        </authorList>
    </citation>
    <scope>NUCLEOTIDE SEQUENCE [LARGE SCALE GENOMIC DNA]</scope>
    <source>
        <strain evidence="1 2">CBS 43764</strain>
    </source>
</reference>
<dbReference type="GeneID" id="27316906"/>
<dbReference type="RefSeq" id="XP_016209258.1">
    <property type="nucleotide sequence ID" value="XM_016362909.1"/>
</dbReference>
<proteinExistence type="predicted"/>